<dbReference type="AlphaFoldDB" id="A0A7V0Q7D9"/>
<comment type="caution">
    <text evidence="2">The sequence shown here is derived from an EMBL/GenBank/DDBJ whole genome shotgun (WGS) entry which is preliminary data.</text>
</comment>
<organism evidence="2">
    <name type="scientific">candidate division WOR-3 bacterium</name>
    <dbReference type="NCBI Taxonomy" id="2052148"/>
    <lineage>
        <taxon>Bacteria</taxon>
        <taxon>Bacteria division WOR-3</taxon>
    </lineage>
</organism>
<gene>
    <name evidence="2" type="ORF">ENH14_02570</name>
</gene>
<dbReference type="Proteomes" id="UP000886381">
    <property type="component" value="Unassembled WGS sequence"/>
</dbReference>
<name>A0A7V0Q7D9_UNCW3</name>
<dbReference type="Gene3D" id="2.40.50.180">
    <property type="entry name" value="CheA-289, Domain 4"/>
    <property type="match status" value="1"/>
</dbReference>
<dbReference type="PANTHER" id="PTHR22617:SF23">
    <property type="entry name" value="CHEMOTAXIS PROTEIN CHEW"/>
    <property type="match status" value="1"/>
</dbReference>
<proteinExistence type="predicted"/>
<evidence type="ECO:0000259" key="1">
    <source>
        <dbReference type="PROSITE" id="PS50851"/>
    </source>
</evidence>
<dbReference type="EMBL" id="DRDR01000109">
    <property type="protein sequence ID" value="HDL60320.1"/>
    <property type="molecule type" value="Genomic_DNA"/>
</dbReference>
<evidence type="ECO:0000313" key="2">
    <source>
        <dbReference type="EMBL" id="HDL60320.1"/>
    </source>
</evidence>
<dbReference type="PROSITE" id="PS50851">
    <property type="entry name" value="CHEW"/>
    <property type="match status" value="1"/>
</dbReference>
<dbReference type="CDD" id="cd00732">
    <property type="entry name" value="CheW"/>
    <property type="match status" value="1"/>
</dbReference>
<protein>
    <submittedName>
        <fullName evidence="2">Chemotaxis protein CheW</fullName>
    </submittedName>
</protein>
<dbReference type="Gene3D" id="2.30.30.40">
    <property type="entry name" value="SH3 Domains"/>
    <property type="match status" value="1"/>
</dbReference>
<dbReference type="Pfam" id="PF01584">
    <property type="entry name" value="CheW"/>
    <property type="match status" value="1"/>
</dbReference>
<reference evidence="2" key="1">
    <citation type="journal article" date="2020" name="mSystems">
        <title>Genome- and Community-Level Interaction Insights into Carbon Utilization and Element Cycling Functions of Hydrothermarchaeota in Hydrothermal Sediment.</title>
        <authorList>
            <person name="Zhou Z."/>
            <person name="Liu Y."/>
            <person name="Xu W."/>
            <person name="Pan J."/>
            <person name="Luo Z.H."/>
            <person name="Li M."/>
        </authorList>
    </citation>
    <scope>NUCLEOTIDE SEQUENCE [LARGE SCALE GENOMIC DNA]</scope>
    <source>
        <strain evidence="2">HyVt-28</strain>
    </source>
</reference>
<dbReference type="GO" id="GO:0007165">
    <property type="term" value="P:signal transduction"/>
    <property type="evidence" value="ECO:0007669"/>
    <property type="project" value="InterPro"/>
</dbReference>
<dbReference type="SUPFAM" id="SSF50341">
    <property type="entry name" value="CheW-like"/>
    <property type="match status" value="1"/>
</dbReference>
<dbReference type="InterPro" id="IPR002545">
    <property type="entry name" value="CheW-lke_dom"/>
</dbReference>
<dbReference type="GO" id="GO:0006935">
    <property type="term" value="P:chemotaxis"/>
    <property type="evidence" value="ECO:0007669"/>
    <property type="project" value="InterPro"/>
</dbReference>
<accession>A0A7V0Q7D9</accession>
<dbReference type="PANTHER" id="PTHR22617">
    <property type="entry name" value="CHEMOTAXIS SENSOR HISTIDINE KINASE-RELATED"/>
    <property type="match status" value="1"/>
</dbReference>
<feature type="domain" description="CheW-like" evidence="1">
    <location>
        <begin position="3"/>
        <end position="145"/>
    </location>
</feature>
<dbReference type="GO" id="GO:0005829">
    <property type="term" value="C:cytosol"/>
    <property type="evidence" value="ECO:0007669"/>
    <property type="project" value="TreeGrafter"/>
</dbReference>
<dbReference type="SMART" id="SM00260">
    <property type="entry name" value="CheW"/>
    <property type="match status" value="1"/>
</dbReference>
<dbReference type="InterPro" id="IPR039315">
    <property type="entry name" value="CheW"/>
</dbReference>
<sequence length="145" mass="16397">MGEIQVVAFRVGNEEFCLDISRVREIKEMMPITRVPNAPEYTEGVMNLRGQITTVVNLKKKLGYYEDESLDNKKIILAEVRDEVIGIIVDAVSDVVTLTGDQVEDPPKTLVSKVDTRFIKGIAKINDEGRLLIMIDLDKLFGEEW</sequence>
<dbReference type="InterPro" id="IPR036061">
    <property type="entry name" value="CheW-like_dom_sf"/>
</dbReference>